<protein>
    <recommendedName>
        <fullName evidence="4">LTXXQ motif family protein</fullName>
    </recommendedName>
</protein>
<keyword evidence="3" id="KW-1185">Reference proteome</keyword>
<proteinExistence type="predicted"/>
<accession>A0ABV0BSZ4</accession>
<dbReference type="Proteomes" id="UP001409291">
    <property type="component" value="Unassembled WGS sequence"/>
</dbReference>
<name>A0ABV0BSZ4_9SPHI</name>
<reference evidence="2 3" key="1">
    <citation type="submission" date="2024-04" db="EMBL/GenBank/DDBJ databases">
        <title>WGS of bacteria from Torrens River.</title>
        <authorList>
            <person name="Wyrsch E.R."/>
            <person name="Drigo B."/>
        </authorList>
    </citation>
    <scope>NUCLEOTIDE SEQUENCE [LARGE SCALE GENOMIC DNA]</scope>
    <source>
        <strain evidence="2 3">TWI391</strain>
    </source>
</reference>
<sequence>MKNLKSSLMGAFMLLAVTAMAQERQRNGGQQRSPEDQAKNMVERLDKQLKLSQNQKDSIYVYSLELSKKQQDIFKNTDDRKAAFEKLQPLRSSTDIKIKSFLNAEQSKSYDALQKEMLERRQQRQKSN</sequence>
<evidence type="ECO:0000256" key="1">
    <source>
        <dbReference type="SAM" id="SignalP"/>
    </source>
</evidence>
<dbReference type="EMBL" id="JBDJNQ010000003">
    <property type="protein sequence ID" value="MEN5377148.1"/>
    <property type="molecule type" value="Genomic_DNA"/>
</dbReference>
<evidence type="ECO:0000313" key="2">
    <source>
        <dbReference type="EMBL" id="MEN5377148.1"/>
    </source>
</evidence>
<organism evidence="2 3">
    <name type="scientific">Sphingobacterium kitahiroshimense</name>
    <dbReference type="NCBI Taxonomy" id="470446"/>
    <lineage>
        <taxon>Bacteria</taxon>
        <taxon>Pseudomonadati</taxon>
        <taxon>Bacteroidota</taxon>
        <taxon>Sphingobacteriia</taxon>
        <taxon>Sphingobacteriales</taxon>
        <taxon>Sphingobacteriaceae</taxon>
        <taxon>Sphingobacterium</taxon>
    </lineage>
</organism>
<gene>
    <name evidence="2" type="ORF">ABE541_07745</name>
</gene>
<dbReference type="RefSeq" id="WP_346581042.1">
    <property type="nucleotide sequence ID" value="NZ_JBDJLH010000004.1"/>
</dbReference>
<feature type="signal peptide" evidence="1">
    <location>
        <begin position="1"/>
        <end position="21"/>
    </location>
</feature>
<keyword evidence="1" id="KW-0732">Signal</keyword>
<evidence type="ECO:0000313" key="3">
    <source>
        <dbReference type="Proteomes" id="UP001409291"/>
    </source>
</evidence>
<feature type="chain" id="PRO_5046356463" description="LTXXQ motif family protein" evidence="1">
    <location>
        <begin position="22"/>
        <end position="128"/>
    </location>
</feature>
<evidence type="ECO:0008006" key="4">
    <source>
        <dbReference type="Google" id="ProtNLM"/>
    </source>
</evidence>
<comment type="caution">
    <text evidence="2">The sequence shown here is derived from an EMBL/GenBank/DDBJ whole genome shotgun (WGS) entry which is preliminary data.</text>
</comment>